<dbReference type="STRING" id="1447883.A0A2B7YID9"/>
<evidence type="ECO:0000256" key="1">
    <source>
        <dbReference type="ARBA" id="ARBA00009009"/>
    </source>
</evidence>
<feature type="domain" description="Beta-lactamase-related" evidence="3">
    <location>
        <begin position="25"/>
        <end position="370"/>
    </location>
</feature>
<dbReference type="Proteomes" id="UP000224634">
    <property type="component" value="Unassembled WGS sequence"/>
</dbReference>
<organism evidence="4 5">
    <name type="scientific">Polytolypa hystricis (strain UAMH7299)</name>
    <dbReference type="NCBI Taxonomy" id="1447883"/>
    <lineage>
        <taxon>Eukaryota</taxon>
        <taxon>Fungi</taxon>
        <taxon>Dikarya</taxon>
        <taxon>Ascomycota</taxon>
        <taxon>Pezizomycotina</taxon>
        <taxon>Eurotiomycetes</taxon>
        <taxon>Eurotiomycetidae</taxon>
        <taxon>Onygenales</taxon>
        <taxon>Onygenales incertae sedis</taxon>
        <taxon>Polytolypa</taxon>
    </lineage>
</organism>
<evidence type="ECO:0000259" key="3">
    <source>
        <dbReference type="Pfam" id="PF00144"/>
    </source>
</evidence>
<dbReference type="InterPro" id="IPR050789">
    <property type="entry name" value="Diverse_Enzym_Activities"/>
</dbReference>
<evidence type="ECO:0000313" key="5">
    <source>
        <dbReference type="Proteomes" id="UP000224634"/>
    </source>
</evidence>
<dbReference type="OrthoDB" id="428260at2759"/>
<evidence type="ECO:0000256" key="2">
    <source>
        <dbReference type="ARBA" id="ARBA00022801"/>
    </source>
</evidence>
<dbReference type="PANTHER" id="PTHR43283:SF17">
    <property type="entry name" value="(LOVD), PUTATIVE (AFU_ORTHOLOGUE AFUA_5G00920)-RELATED"/>
    <property type="match status" value="1"/>
</dbReference>
<accession>A0A2B7YID9</accession>
<evidence type="ECO:0000313" key="4">
    <source>
        <dbReference type="EMBL" id="PGH20783.1"/>
    </source>
</evidence>
<dbReference type="Gene3D" id="3.40.710.10">
    <property type="entry name" value="DD-peptidase/beta-lactamase superfamily"/>
    <property type="match status" value="1"/>
</dbReference>
<dbReference type="InterPro" id="IPR012338">
    <property type="entry name" value="Beta-lactam/transpept-like"/>
</dbReference>
<dbReference type="Pfam" id="PF00144">
    <property type="entry name" value="Beta-lactamase"/>
    <property type="match status" value="1"/>
</dbReference>
<dbReference type="EMBL" id="PDNA01000038">
    <property type="protein sequence ID" value="PGH20783.1"/>
    <property type="molecule type" value="Genomic_DNA"/>
</dbReference>
<protein>
    <recommendedName>
        <fullName evidence="3">Beta-lactamase-related domain-containing protein</fullName>
    </recommendedName>
</protein>
<dbReference type="PANTHER" id="PTHR43283">
    <property type="entry name" value="BETA-LACTAMASE-RELATED"/>
    <property type="match status" value="1"/>
</dbReference>
<keyword evidence="5" id="KW-1185">Reference proteome</keyword>
<comment type="similarity">
    <text evidence="1">Belongs to the class-A beta-lactamase family.</text>
</comment>
<name>A0A2B7YID9_POLH7</name>
<gene>
    <name evidence="4" type="ORF">AJ80_03410</name>
</gene>
<dbReference type="InterPro" id="IPR001466">
    <property type="entry name" value="Beta-lactam-related"/>
</dbReference>
<comment type="caution">
    <text evidence="4">The sequence shown here is derived from an EMBL/GenBank/DDBJ whole genome shotgun (WGS) entry which is preliminary data.</text>
</comment>
<dbReference type="GO" id="GO:0016787">
    <property type="term" value="F:hydrolase activity"/>
    <property type="evidence" value="ECO:0007669"/>
    <property type="project" value="UniProtKB-KW"/>
</dbReference>
<dbReference type="SUPFAM" id="SSF56601">
    <property type="entry name" value="beta-lactamase/transpeptidase-like"/>
    <property type="match status" value="1"/>
</dbReference>
<reference evidence="4 5" key="1">
    <citation type="submission" date="2017-10" db="EMBL/GenBank/DDBJ databases">
        <title>Comparative genomics in systemic dimorphic fungi from Ajellomycetaceae.</title>
        <authorList>
            <person name="Munoz J.F."/>
            <person name="Mcewen J.G."/>
            <person name="Clay O.K."/>
            <person name="Cuomo C.A."/>
        </authorList>
    </citation>
    <scope>NUCLEOTIDE SEQUENCE [LARGE SCALE GENOMIC DNA]</scope>
    <source>
        <strain evidence="4 5">UAMH7299</strain>
    </source>
</reference>
<proteinExistence type="inferred from homology"/>
<sequence>MASFEESAQRLTADGENTVLPGFTAVAADDKGSIRYVNSFGTTATGPLTLDTPIWLASCTKLMTAIAVLQCVERGLLDLDEDISRLLPEFAEPDILYGFDEKTGQPLLRKAKRKITLRHLLTHSSGLGYDMLDPRLLKWKAAKGEVPTIIPKDINDYFLPLLFEPGEGFIYGVGLDWAGKAIERANGNMRLGDFMKKNIWEPLGMQRTAFRLEENDYLRENIGELTVRTDDGNILPMDRPWRGVNMGDDFGGVGVITTASDYLKVQISLLKNDGKLLKAESVDLLFAPQLEDTKYIMEVLRSDDGKYAPGMTNGLTSDTEWNYALGGIVAVEETPGRRSKGVISWAGMSNPIWFIDRERGICGFWAIQLFPFFDPQHLELFGKFENMVWERFGKKKEAN</sequence>
<dbReference type="AlphaFoldDB" id="A0A2B7YID9"/>
<keyword evidence="2" id="KW-0378">Hydrolase</keyword>